<evidence type="ECO:0000313" key="6">
    <source>
        <dbReference type="EMBL" id="MBD1379400.1"/>
    </source>
</evidence>
<reference evidence="6" key="1">
    <citation type="submission" date="2020-09" db="EMBL/GenBank/DDBJ databases">
        <title>A novel bacterium of genus Bacillus, isolated from South China Sea.</title>
        <authorList>
            <person name="Huang H."/>
            <person name="Mo K."/>
            <person name="Hu Y."/>
        </authorList>
    </citation>
    <scope>NUCLEOTIDE SEQUENCE</scope>
    <source>
        <strain evidence="6">IB182487</strain>
    </source>
</reference>
<sequence>MKKRSTNYYFRLITFIILLTTVPVIIVGLFSYLKSSEVIQSNVAKEKQQSIYQVQTNIELVLKTVDHSLTNFVSSSQLTDTLAEPLMPTQFQLYNRVREELSHLQTYDTGLNDVLLVSLQENWIINNSGLQRLNTTQAKEIQNNYLSLPTKSTWLMEKKNKLLFNPDVNESCTYHMNLVKQLPLNSVRKTGVAVATIPICEFSTITSQNLDVETTVILNEEFQVVGHSTFKNIGKDFSNHELIKNLQNIEQRSGQFNMDIDEIGYKITFRKSDYNDWTYLSLIKIKDLNQQSSSIGWFTFFICTTLLILSLCISFIGSNRIYRPILRLQEMISSRFNHKSGIEHRNEFDLIEYQIQHMLDQNVQLEQKVQGQVTQLKQFFMVKLLQGKVSTDELPTKLASFGFNQQWRKLCVFTLQIDSFEGTSYNSKEEDLLLFTINTMIEDLFPSHTRMTPIVMNRTQVTVFLSHHESDKEYTYFINGLAQTIQEKVKEELNIPVSIGISLPFMNLTSTIHAYKEGLEALKYTIKFGTESIIFFENLERSTSFHTFFPKQIENELFDAIKICDKPKIDELLSNLLATIVEKESNHTHYQISIVRLLNDLIELMQTLGIEIIELDNKKTLFDHLYELKKISEIHYWFRDVIIYPLIKKIEERTEFQYKNLSDKIIHIVQQEFDTDITLETIAARLHYNPNYLSSIFRKETNISFSEYVSLYRLNMAKKWLEETNMSVKEISEKLKYNNSQNFIRSFRKNEGTTPGKYRELKKAQ</sequence>
<evidence type="ECO:0000256" key="3">
    <source>
        <dbReference type="ARBA" id="ARBA00023163"/>
    </source>
</evidence>
<dbReference type="PANTHER" id="PTHR43280">
    <property type="entry name" value="ARAC-FAMILY TRANSCRIPTIONAL REGULATOR"/>
    <property type="match status" value="1"/>
</dbReference>
<keyword evidence="4" id="KW-0472">Membrane</keyword>
<dbReference type="SUPFAM" id="SSF46689">
    <property type="entry name" value="Homeodomain-like"/>
    <property type="match status" value="2"/>
</dbReference>
<evidence type="ECO:0000313" key="7">
    <source>
        <dbReference type="Proteomes" id="UP000626844"/>
    </source>
</evidence>
<dbReference type="Gene3D" id="1.10.10.60">
    <property type="entry name" value="Homeodomain-like"/>
    <property type="match status" value="2"/>
</dbReference>
<dbReference type="InterPro" id="IPR009057">
    <property type="entry name" value="Homeodomain-like_sf"/>
</dbReference>
<evidence type="ECO:0000256" key="4">
    <source>
        <dbReference type="SAM" id="Phobius"/>
    </source>
</evidence>
<dbReference type="GO" id="GO:0003700">
    <property type="term" value="F:DNA-binding transcription factor activity"/>
    <property type="evidence" value="ECO:0007669"/>
    <property type="project" value="InterPro"/>
</dbReference>
<dbReference type="InterPro" id="IPR018060">
    <property type="entry name" value="HTH_AraC"/>
</dbReference>
<keyword evidence="4" id="KW-0812">Transmembrane</keyword>
<dbReference type="PANTHER" id="PTHR43280:SF10">
    <property type="entry name" value="REGULATORY PROTEIN POCR"/>
    <property type="match status" value="1"/>
</dbReference>
<evidence type="ECO:0000259" key="5">
    <source>
        <dbReference type="PROSITE" id="PS01124"/>
    </source>
</evidence>
<protein>
    <submittedName>
        <fullName evidence="6">AraC family transcriptional regulator</fullName>
    </submittedName>
</protein>
<dbReference type="SMART" id="SM00342">
    <property type="entry name" value="HTH_ARAC"/>
    <property type="match status" value="1"/>
</dbReference>
<evidence type="ECO:0000256" key="2">
    <source>
        <dbReference type="ARBA" id="ARBA00023125"/>
    </source>
</evidence>
<proteinExistence type="predicted"/>
<accession>A0A926RWB8</accession>
<dbReference type="PROSITE" id="PS01124">
    <property type="entry name" value="HTH_ARAC_FAMILY_2"/>
    <property type="match status" value="1"/>
</dbReference>
<organism evidence="6 7">
    <name type="scientific">Metabacillus arenae</name>
    <dbReference type="NCBI Taxonomy" id="2771434"/>
    <lineage>
        <taxon>Bacteria</taxon>
        <taxon>Bacillati</taxon>
        <taxon>Bacillota</taxon>
        <taxon>Bacilli</taxon>
        <taxon>Bacillales</taxon>
        <taxon>Bacillaceae</taxon>
        <taxon>Metabacillus</taxon>
    </lineage>
</organism>
<dbReference type="AlphaFoldDB" id="A0A926RWB8"/>
<keyword evidence="4" id="KW-1133">Transmembrane helix</keyword>
<dbReference type="Pfam" id="PF12833">
    <property type="entry name" value="HTH_18"/>
    <property type="match status" value="1"/>
</dbReference>
<keyword evidence="3" id="KW-0804">Transcription</keyword>
<evidence type="ECO:0000256" key="1">
    <source>
        <dbReference type="ARBA" id="ARBA00023015"/>
    </source>
</evidence>
<dbReference type="EMBL" id="JACXAI010000003">
    <property type="protein sequence ID" value="MBD1379400.1"/>
    <property type="molecule type" value="Genomic_DNA"/>
</dbReference>
<dbReference type="GO" id="GO:0043565">
    <property type="term" value="F:sequence-specific DNA binding"/>
    <property type="evidence" value="ECO:0007669"/>
    <property type="project" value="InterPro"/>
</dbReference>
<feature type="domain" description="HTH araC/xylS-type" evidence="5">
    <location>
        <begin position="663"/>
        <end position="761"/>
    </location>
</feature>
<keyword evidence="1" id="KW-0805">Transcription regulation</keyword>
<dbReference type="RefSeq" id="WP_191155997.1">
    <property type="nucleotide sequence ID" value="NZ_JACXAI010000003.1"/>
</dbReference>
<feature type="transmembrane region" description="Helical" evidence="4">
    <location>
        <begin position="295"/>
        <end position="317"/>
    </location>
</feature>
<feature type="transmembrane region" description="Helical" evidence="4">
    <location>
        <begin position="12"/>
        <end position="33"/>
    </location>
</feature>
<gene>
    <name evidence="6" type="ORF">IC621_04065</name>
</gene>
<name>A0A926RWB8_9BACI</name>
<keyword evidence="2" id="KW-0238">DNA-binding</keyword>
<dbReference type="Proteomes" id="UP000626844">
    <property type="component" value="Unassembled WGS sequence"/>
</dbReference>
<keyword evidence="7" id="KW-1185">Reference proteome</keyword>
<comment type="caution">
    <text evidence="6">The sequence shown here is derived from an EMBL/GenBank/DDBJ whole genome shotgun (WGS) entry which is preliminary data.</text>
</comment>